<dbReference type="HOGENOM" id="CLU_1873592_0_0_3"/>
<dbReference type="STRING" id="167542.P9515_08571"/>
<evidence type="ECO:0000313" key="1">
    <source>
        <dbReference type="EMBL" id="ABM72064.1"/>
    </source>
</evidence>
<dbReference type="RefSeq" id="WP_011820169.1">
    <property type="nucleotide sequence ID" value="NC_008817.1"/>
</dbReference>
<protein>
    <submittedName>
        <fullName evidence="1">Possible COMC family</fullName>
    </submittedName>
</protein>
<sequence>MQITEALKSLENSWSRDIVLLKIKNGENSEKIVNDFFNTKKKEIEILSNSLTQKDRILLSEIEKLSYIESKLIKKIKHYNPNKSLLSVVEKDPTSTLHYEENKSFNLGFFMMKWSNKFVFISLLVISAIALTKQAWA</sequence>
<accession>A2BWA3</accession>
<dbReference type="GeneID" id="60201796"/>
<dbReference type="EMBL" id="CP000552">
    <property type="protein sequence ID" value="ABM72064.1"/>
    <property type="molecule type" value="Genomic_DNA"/>
</dbReference>
<evidence type="ECO:0000313" key="2">
    <source>
        <dbReference type="Proteomes" id="UP000001589"/>
    </source>
</evidence>
<dbReference type="OrthoDB" id="540343at2"/>
<reference evidence="1 2" key="1">
    <citation type="journal article" date="2007" name="PLoS Genet.">
        <title>Patterns and implications of gene gain and loss in the evolution of Prochlorococcus.</title>
        <authorList>
            <person name="Kettler G.C."/>
            <person name="Martiny A.C."/>
            <person name="Huang K."/>
            <person name="Zucker J."/>
            <person name="Coleman M.L."/>
            <person name="Rodrigue S."/>
            <person name="Chen F."/>
            <person name="Lapidus A."/>
            <person name="Ferriera S."/>
            <person name="Johnson J."/>
            <person name="Steglich C."/>
            <person name="Church G.M."/>
            <person name="Richardson P."/>
            <person name="Chisholm S.W."/>
        </authorList>
    </citation>
    <scope>NUCLEOTIDE SEQUENCE [LARGE SCALE GENOMIC DNA]</scope>
    <source>
        <strain evidence="1 2">MIT 9515</strain>
    </source>
</reference>
<gene>
    <name evidence="1" type="ordered locus">P9515_08571</name>
</gene>
<name>A2BWA3_PROM5</name>
<dbReference type="AlphaFoldDB" id="A2BWA3"/>
<dbReference type="Proteomes" id="UP000001589">
    <property type="component" value="Chromosome"/>
</dbReference>
<organism evidence="1 2">
    <name type="scientific">Prochlorococcus marinus (strain MIT 9515)</name>
    <dbReference type="NCBI Taxonomy" id="167542"/>
    <lineage>
        <taxon>Bacteria</taxon>
        <taxon>Bacillati</taxon>
        <taxon>Cyanobacteriota</taxon>
        <taxon>Cyanophyceae</taxon>
        <taxon>Synechococcales</taxon>
        <taxon>Prochlorococcaceae</taxon>
        <taxon>Prochlorococcus</taxon>
    </lineage>
</organism>
<dbReference type="KEGG" id="pmc:P9515_08571"/>
<proteinExistence type="predicted"/>